<comment type="caution">
    <text evidence="9">The sequence shown here is derived from an EMBL/GenBank/DDBJ whole genome shotgun (WGS) entry which is preliminary data.</text>
</comment>
<dbReference type="EMBL" id="JAHFZB010000009">
    <property type="protein sequence ID" value="KAK6485446.1"/>
    <property type="molecule type" value="Genomic_DNA"/>
</dbReference>
<keyword evidence="8" id="KW-0479">Metal-binding</keyword>
<evidence type="ECO:0000256" key="1">
    <source>
        <dbReference type="ARBA" id="ARBA00004141"/>
    </source>
</evidence>
<dbReference type="InterPro" id="IPR001757">
    <property type="entry name" value="P_typ_ATPase"/>
</dbReference>
<evidence type="ECO:0000256" key="2">
    <source>
        <dbReference type="ARBA" id="ARBA00022692"/>
    </source>
</evidence>
<proteinExistence type="inferred from homology"/>
<dbReference type="InterPro" id="IPR018303">
    <property type="entry name" value="ATPase_P-typ_P_site"/>
</dbReference>
<dbReference type="InterPro" id="IPR027256">
    <property type="entry name" value="P-typ_ATPase_IB"/>
</dbReference>
<dbReference type="Proteomes" id="UP001369086">
    <property type="component" value="Unassembled WGS sequence"/>
</dbReference>
<sequence>MYKHILLLHAPIQQFADKLSGYFVPFIICVSVSTLVVWLIIGFVNFDIVVHYFPGYNKNIPKTDVIVRFAFQASITLLSIACPCALGLATPTAVMVGTGVGAQNGILIKGGEPLEMAHKIKTVMFDKTGTITNGVPKVMRVLVISDTAQLPLKKVLAVVGTAEASSEHPLGMAVTKYCKEVSAAASHTYSVFIGNREWMKGNGLHVSNDVDEAMSSHEMKGQTAILVALDGILCGMIAIADTVKPESALAIYTLNSMGIDVVLITADNRKTARAIATQCKKCPTFILPSQKVQELQEQGRKVALVGDGVNDSPALARADVGIAIGTGTDLAIEAADIVLIRNDLLDVVASIDLSKKTAQRIRVNFVFALIYNLVGIPIAAGNAAVCLVGVFMPVGLVLQPWMGSAAMAASSVSVVVSSLLLKLYVSVHPNILHIYVNKILGNSKPLAIAEHTGLGDQNSLSDLSAFKALPS</sequence>
<feature type="transmembrane region" description="Helical" evidence="8">
    <location>
        <begin position="404"/>
        <end position="425"/>
    </location>
</feature>
<evidence type="ECO:0000256" key="7">
    <source>
        <dbReference type="ARBA" id="ARBA00023136"/>
    </source>
</evidence>
<name>A0ABR0ZLG8_HUSHU</name>
<organism evidence="9 10">
    <name type="scientific">Huso huso</name>
    <name type="common">Beluga</name>
    <name type="synonym">Acipenser huso</name>
    <dbReference type="NCBI Taxonomy" id="61971"/>
    <lineage>
        <taxon>Eukaryota</taxon>
        <taxon>Metazoa</taxon>
        <taxon>Chordata</taxon>
        <taxon>Craniata</taxon>
        <taxon>Vertebrata</taxon>
        <taxon>Euteleostomi</taxon>
        <taxon>Actinopterygii</taxon>
        <taxon>Chondrostei</taxon>
        <taxon>Acipenseriformes</taxon>
        <taxon>Acipenseridae</taxon>
        <taxon>Huso</taxon>
    </lineage>
</organism>
<keyword evidence="6 8" id="KW-1133">Transmembrane helix</keyword>
<evidence type="ECO:0000256" key="8">
    <source>
        <dbReference type="RuleBase" id="RU362081"/>
    </source>
</evidence>
<dbReference type="PRINTS" id="PR00119">
    <property type="entry name" value="CATATPASE"/>
</dbReference>
<dbReference type="InterPro" id="IPR023214">
    <property type="entry name" value="HAD_sf"/>
</dbReference>
<dbReference type="InterPro" id="IPR023299">
    <property type="entry name" value="ATPase_P-typ_cyto_dom_N"/>
</dbReference>
<evidence type="ECO:0000256" key="6">
    <source>
        <dbReference type="ARBA" id="ARBA00022989"/>
    </source>
</evidence>
<evidence type="ECO:0000256" key="3">
    <source>
        <dbReference type="ARBA" id="ARBA00022741"/>
    </source>
</evidence>
<dbReference type="NCBIfam" id="TIGR01525">
    <property type="entry name" value="ATPase-IB_hvy"/>
    <property type="match status" value="1"/>
</dbReference>
<dbReference type="Pfam" id="PF00702">
    <property type="entry name" value="Hydrolase"/>
    <property type="match status" value="1"/>
</dbReference>
<keyword evidence="3 8" id="KW-0547">Nucleotide-binding</keyword>
<dbReference type="InterPro" id="IPR036412">
    <property type="entry name" value="HAD-like_sf"/>
</dbReference>
<keyword evidence="2 8" id="KW-0812">Transmembrane</keyword>
<keyword evidence="7 8" id="KW-0472">Membrane</keyword>
<feature type="transmembrane region" description="Helical" evidence="8">
    <location>
        <begin position="66"/>
        <end position="89"/>
    </location>
</feature>
<dbReference type="Gene3D" id="1.20.1110.10">
    <property type="entry name" value="Calcium-transporting ATPase, transmembrane domain"/>
    <property type="match status" value="1"/>
</dbReference>
<reference evidence="9 10" key="1">
    <citation type="submission" date="2021-05" db="EMBL/GenBank/DDBJ databases">
        <authorList>
            <person name="Zahm M."/>
            <person name="Klopp C."/>
            <person name="Cabau C."/>
            <person name="Kuhl H."/>
            <person name="Suciu R."/>
            <person name="Ciorpac M."/>
            <person name="Holostenco D."/>
            <person name="Gessner J."/>
            <person name="Wuertz S."/>
            <person name="Hohne C."/>
            <person name="Stock M."/>
            <person name="Gislard M."/>
            <person name="Lluch J."/>
            <person name="Milhes M."/>
            <person name="Lampietro C."/>
            <person name="Lopez Roques C."/>
            <person name="Donnadieu C."/>
            <person name="Du K."/>
            <person name="Schartl M."/>
            <person name="Guiguen Y."/>
        </authorList>
    </citation>
    <scope>NUCLEOTIDE SEQUENCE [LARGE SCALE GENOMIC DNA]</scope>
    <source>
        <strain evidence="9">Hh-F2</strain>
        <tissue evidence="9">Blood</tissue>
    </source>
</reference>
<keyword evidence="10" id="KW-1185">Reference proteome</keyword>
<dbReference type="Gene3D" id="3.40.1110.10">
    <property type="entry name" value="Calcium-transporting ATPase, cytoplasmic domain N"/>
    <property type="match status" value="2"/>
</dbReference>
<evidence type="ECO:0000313" key="10">
    <source>
        <dbReference type="Proteomes" id="UP001369086"/>
    </source>
</evidence>
<dbReference type="NCBIfam" id="TIGR01494">
    <property type="entry name" value="ATPase_P-type"/>
    <property type="match status" value="1"/>
</dbReference>
<protein>
    <submittedName>
        <fullName evidence="9">Copper-transporting ATPase 1-like</fullName>
    </submittedName>
</protein>
<keyword evidence="5" id="KW-1278">Translocase</keyword>
<evidence type="ECO:0000256" key="5">
    <source>
        <dbReference type="ARBA" id="ARBA00022967"/>
    </source>
</evidence>
<evidence type="ECO:0000313" key="9">
    <source>
        <dbReference type="EMBL" id="KAK6485446.1"/>
    </source>
</evidence>
<feature type="transmembrane region" description="Helical" evidence="8">
    <location>
        <begin position="21"/>
        <end position="46"/>
    </location>
</feature>
<accession>A0ABR0ZLG8</accession>
<gene>
    <name evidence="9" type="ORF">HHUSO_G11233</name>
</gene>
<evidence type="ECO:0000256" key="4">
    <source>
        <dbReference type="ARBA" id="ARBA00022840"/>
    </source>
</evidence>
<comment type="similarity">
    <text evidence="8">Belongs to the cation transport ATPase (P-type) (TC 3.A.3) family. Type IB subfamily.</text>
</comment>
<dbReference type="PANTHER" id="PTHR43520:SF29">
    <property type="entry name" value="COPPER-TRANSPORTING ATPASE 1"/>
    <property type="match status" value="1"/>
</dbReference>
<dbReference type="PANTHER" id="PTHR43520">
    <property type="entry name" value="ATP7, ISOFORM B"/>
    <property type="match status" value="1"/>
</dbReference>
<keyword evidence="4 8" id="KW-0067">ATP-binding</keyword>
<dbReference type="SUPFAM" id="SSF81665">
    <property type="entry name" value="Calcium ATPase, transmembrane domain M"/>
    <property type="match status" value="1"/>
</dbReference>
<feature type="transmembrane region" description="Helical" evidence="8">
    <location>
        <begin position="365"/>
        <end position="392"/>
    </location>
</feature>
<dbReference type="InterPro" id="IPR023298">
    <property type="entry name" value="ATPase_P-typ_TM_dom_sf"/>
</dbReference>
<dbReference type="SUPFAM" id="SSF56784">
    <property type="entry name" value="HAD-like"/>
    <property type="match status" value="1"/>
</dbReference>
<dbReference type="Gene3D" id="3.40.50.1000">
    <property type="entry name" value="HAD superfamily/HAD-like"/>
    <property type="match status" value="2"/>
</dbReference>
<dbReference type="PROSITE" id="PS00154">
    <property type="entry name" value="ATPASE_E1_E2"/>
    <property type="match status" value="1"/>
</dbReference>
<comment type="subcellular location">
    <subcellularLocation>
        <location evidence="1">Membrane</location>
        <topology evidence="1">Multi-pass membrane protein</topology>
    </subcellularLocation>
</comment>